<protein>
    <recommendedName>
        <fullName evidence="3">Glycosyltransferase 2-like domain-containing protein</fullName>
    </recommendedName>
</protein>
<evidence type="ECO:0000313" key="1">
    <source>
        <dbReference type="EMBL" id="SHH54621.1"/>
    </source>
</evidence>
<dbReference type="SUPFAM" id="SSF53448">
    <property type="entry name" value="Nucleotide-diphospho-sugar transferases"/>
    <property type="match status" value="1"/>
</dbReference>
<evidence type="ECO:0008006" key="3">
    <source>
        <dbReference type="Google" id="ProtNLM"/>
    </source>
</evidence>
<dbReference type="PANTHER" id="PTHR43179:SF7">
    <property type="entry name" value="RHAMNOSYLTRANSFERASE WBBL"/>
    <property type="match status" value="1"/>
</dbReference>
<sequence length="342" mass="36952">MPQKTVLAIILNYRTADMTLQAAVATVAEMDGIAGKILIVDNDSRDGSFENLSAAVVAKGWASDRVEVLQSGRNGGFGAGNNVGITHGLATGIDGHLPDYIYIQNSDAFPHDGAIQALMHYLDHNSDVGLAGSYIHGPDGDPHLTAFRFPTMAGEFEGAARLGPVSKLLKHAIVPMPIPETTCTVDWCAGASVLIRREVLEQIGLFDEAFFLYFEETDLCLRAARAGWKTAYVRESCVTHIGSVSTGMKTWDRIPGFWLESRLHYFTVNHGRLYALGATLAHLTGGAIASVRAKLRGKSTGQPKYFLIDMAKHALKTGTRGQLRKSRKIAFPKAKKALAGAE</sequence>
<dbReference type="Proteomes" id="UP000184211">
    <property type="component" value="Unassembled WGS sequence"/>
</dbReference>
<gene>
    <name evidence="1" type="ORF">SAMN04488044_2708</name>
</gene>
<dbReference type="Gene3D" id="3.90.550.10">
    <property type="entry name" value="Spore Coat Polysaccharide Biosynthesis Protein SpsA, Chain A"/>
    <property type="match status" value="1"/>
</dbReference>
<dbReference type="EMBL" id="FQWM01000006">
    <property type="protein sequence ID" value="SHH54621.1"/>
    <property type="molecule type" value="Genomic_DNA"/>
</dbReference>
<keyword evidence="2" id="KW-1185">Reference proteome</keyword>
<dbReference type="RefSeq" id="WP_072793567.1">
    <property type="nucleotide sequence ID" value="NZ_FQWM01000006.1"/>
</dbReference>
<dbReference type="AlphaFoldDB" id="A0A1M5TVD6"/>
<dbReference type="STRING" id="870908.SAMN04488044_2708"/>
<dbReference type="OrthoDB" id="9771846at2"/>
<dbReference type="Pfam" id="PF13641">
    <property type="entry name" value="Glyco_tranf_2_3"/>
    <property type="match status" value="1"/>
</dbReference>
<organism evidence="1 2">
    <name type="scientific">Cognatishimia maritima</name>
    <dbReference type="NCBI Taxonomy" id="870908"/>
    <lineage>
        <taxon>Bacteria</taxon>
        <taxon>Pseudomonadati</taxon>
        <taxon>Pseudomonadota</taxon>
        <taxon>Alphaproteobacteria</taxon>
        <taxon>Rhodobacterales</taxon>
        <taxon>Paracoccaceae</taxon>
        <taxon>Cognatishimia</taxon>
    </lineage>
</organism>
<proteinExistence type="predicted"/>
<dbReference type="CDD" id="cd04186">
    <property type="entry name" value="GT_2_like_c"/>
    <property type="match status" value="1"/>
</dbReference>
<reference evidence="2" key="1">
    <citation type="submission" date="2016-11" db="EMBL/GenBank/DDBJ databases">
        <authorList>
            <person name="Varghese N."/>
            <person name="Submissions S."/>
        </authorList>
    </citation>
    <scope>NUCLEOTIDE SEQUENCE [LARGE SCALE GENOMIC DNA]</scope>
    <source>
        <strain evidence="2">DSM 28223</strain>
    </source>
</reference>
<dbReference type="InterPro" id="IPR029044">
    <property type="entry name" value="Nucleotide-diphossugar_trans"/>
</dbReference>
<name>A0A1M5TVD6_9RHOB</name>
<evidence type="ECO:0000313" key="2">
    <source>
        <dbReference type="Proteomes" id="UP000184211"/>
    </source>
</evidence>
<dbReference type="PANTHER" id="PTHR43179">
    <property type="entry name" value="RHAMNOSYLTRANSFERASE WBBL"/>
    <property type="match status" value="1"/>
</dbReference>
<accession>A0A1M5TVD6</accession>